<dbReference type="SUPFAM" id="SSF54534">
    <property type="entry name" value="FKBP-like"/>
    <property type="match status" value="1"/>
</dbReference>
<dbReference type="Pfam" id="PF00254">
    <property type="entry name" value="FKBP_C"/>
    <property type="match status" value="1"/>
</dbReference>
<keyword evidence="9" id="KW-1185">Reference proteome</keyword>
<dbReference type="RefSeq" id="WP_379718713.1">
    <property type="nucleotide sequence ID" value="NZ_JBHSMS010000023.1"/>
</dbReference>
<name>A0ABW0PF02_9BURK</name>
<evidence type="ECO:0000256" key="5">
    <source>
        <dbReference type="PROSITE-ProRule" id="PRU00277"/>
    </source>
</evidence>
<evidence type="ECO:0000313" key="9">
    <source>
        <dbReference type="Proteomes" id="UP001596031"/>
    </source>
</evidence>
<dbReference type="Proteomes" id="UP001596031">
    <property type="component" value="Unassembled WGS sequence"/>
</dbReference>
<dbReference type="Gene3D" id="3.10.50.40">
    <property type="match status" value="1"/>
</dbReference>
<comment type="catalytic activity">
    <reaction evidence="1 5 6">
        <text>[protein]-peptidylproline (omega=180) = [protein]-peptidylproline (omega=0)</text>
        <dbReference type="Rhea" id="RHEA:16237"/>
        <dbReference type="Rhea" id="RHEA-COMP:10747"/>
        <dbReference type="Rhea" id="RHEA-COMP:10748"/>
        <dbReference type="ChEBI" id="CHEBI:83833"/>
        <dbReference type="ChEBI" id="CHEBI:83834"/>
        <dbReference type="EC" id="5.2.1.8"/>
    </reaction>
</comment>
<feature type="domain" description="PPIase FKBP-type" evidence="7">
    <location>
        <begin position="11"/>
        <end position="100"/>
    </location>
</feature>
<dbReference type="PANTHER" id="PTHR43811:SF19">
    <property type="entry name" value="39 KDA FK506-BINDING NUCLEAR PROTEIN"/>
    <property type="match status" value="1"/>
</dbReference>
<evidence type="ECO:0000256" key="6">
    <source>
        <dbReference type="RuleBase" id="RU003915"/>
    </source>
</evidence>
<keyword evidence="4 5" id="KW-0413">Isomerase</keyword>
<keyword evidence="3 5" id="KW-0697">Rotamase</keyword>
<dbReference type="EC" id="5.2.1.8" evidence="6"/>
<evidence type="ECO:0000259" key="7">
    <source>
        <dbReference type="PROSITE" id="PS50059"/>
    </source>
</evidence>
<evidence type="ECO:0000256" key="4">
    <source>
        <dbReference type="ARBA" id="ARBA00023235"/>
    </source>
</evidence>
<protein>
    <recommendedName>
        <fullName evidence="6">Peptidyl-prolyl cis-trans isomerase</fullName>
        <ecNumber evidence="6">5.2.1.8</ecNumber>
    </recommendedName>
</protein>
<evidence type="ECO:0000256" key="2">
    <source>
        <dbReference type="ARBA" id="ARBA00006577"/>
    </source>
</evidence>
<dbReference type="GO" id="GO:0003755">
    <property type="term" value="F:peptidyl-prolyl cis-trans isomerase activity"/>
    <property type="evidence" value="ECO:0007669"/>
    <property type="project" value="UniProtKB-EC"/>
</dbReference>
<proteinExistence type="inferred from homology"/>
<comment type="similarity">
    <text evidence="2 6">Belongs to the FKBP-type PPIase family.</text>
</comment>
<evidence type="ECO:0000256" key="3">
    <source>
        <dbReference type="ARBA" id="ARBA00023110"/>
    </source>
</evidence>
<organism evidence="8 9">
    <name type="scientific">Massilia jejuensis</name>
    <dbReference type="NCBI Taxonomy" id="648894"/>
    <lineage>
        <taxon>Bacteria</taxon>
        <taxon>Pseudomonadati</taxon>
        <taxon>Pseudomonadota</taxon>
        <taxon>Betaproteobacteria</taxon>
        <taxon>Burkholderiales</taxon>
        <taxon>Oxalobacteraceae</taxon>
        <taxon>Telluria group</taxon>
        <taxon>Massilia</taxon>
    </lineage>
</organism>
<evidence type="ECO:0000256" key="1">
    <source>
        <dbReference type="ARBA" id="ARBA00000971"/>
    </source>
</evidence>
<dbReference type="InterPro" id="IPR046357">
    <property type="entry name" value="PPIase_dom_sf"/>
</dbReference>
<evidence type="ECO:0000313" key="8">
    <source>
        <dbReference type="EMBL" id="MFC5510883.1"/>
    </source>
</evidence>
<dbReference type="PANTHER" id="PTHR43811">
    <property type="entry name" value="FKBP-TYPE PEPTIDYL-PROLYL CIS-TRANS ISOMERASE FKPA"/>
    <property type="match status" value="1"/>
</dbReference>
<dbReference type="EMBL" id="JBHSMS010000023">
    <property type="protein sequence ID" value="MFC5510883.1"/>
    <property type="molecule type" value="Genomic_DNA"/>
</dbReference>
<dbReference type="PROSITE" id="PS50059">
    <property type="entry name" value="FKBP_PPIASE"/>
    <property type="match status" value="1"/>
</dbReference>
<sequence length="100" mass="10305">MVGSGAPANNGSKLTVNYTGWLYSASAADHKGTQFDTGTFSFTLGTGSVIAGWDQGLVGMKAGGRRKLEIPSNLAYGSAGRAPIPPNAGLLFEVELTKVE</sequence>
<gene>
    <name evidence="8" type="ORF">ACFPOU_07075</name>
</gene>
<dbReference type="InterPro" id="IPR001179">
    <property type="entry name" value="PPIase_FKBP_dom"/>
</dbReference>
<reference evidence="9" key="1">
    <citation type="journal article" date="2019" name="Int. J. Syst. Evol. Microbiol.">
        <title>The Global Catalogue of Microorganisms (GCM) 10K type strain sequencing project: providing services to taxonomists for standard genome sequencing and annotation.</title>
        <authorList>
            <consortium name="The Broad Institute Genomics Platform"/>
            <consortium name="The Broad Institute Genome Sequencing Center for Infectious Disease"/>
            <person name="Wu L."/>
            <person name="Ma J."/>
        </authorList>
    </citation>
    <scope>NUCLEOTIDE SEQUENCE [LARGE SCALE GENOMIC DNA]</scope>
    <source>
        <strain evidence="9">CCUG 38813</strain>
    </source>
</reference>
<accession>A0ABW0PF02</accession>
<comment type="caution">
    <text evidence="8">The sequence shown here is derived from an EMBL/GenBank/DDBJ whole genome shotgun (WGS) entry which is preliminary data.</text>
</comment>